<feature type="coiled-coil region" evidence="1">
    <location>
        <begin position="56"/>
        <end position="83"/>
    </location>
</feature>
<protein>
    <submittedName>
        <fullName evidence="2">Uncharacterized protein</fullName>
    </submittedName>
</protein>
<evidence type="ECO:0000313" key="2">
    <source>
        <dbReference type="EMBL" id="TWF72972.1"/>
    </source>
</evidence>
<evidence type="ECO:0000313" key="3">
    <source>
        <dbReference type="Proteomes" id="UP000317940"/>
    </source>
</evidence>
<reference evidence="2 3" key="1">
    <citation type="submission" date="2019-06" db="EMBL/GenBank/DDBJ databases">
        <title>Sequencing the genomes of 1000 actinobacteria strains.</title>
        <authorList>
            <person name="Klenk H.-P."/>
        </authorList>
    </citation>
    <scope>NUCLEOTIDE SEQUENCE [LARGE SCALE GENOMIC DNA]</scope>
    <source>
        <strain evidence="2 3">DSM 44826</strain>
    </source>
</reference>
<name>A0A561SDL9_9ACTN</name>
<organism evidence="2 3">
    <name type="scientific">Kitasatospora viridis</name>
    <dbReference type="NCBI Taxonomy" id="281105"/>
    <lineage>
        <taxon>Bacteria</taxon>
        <taxon>Bacillati</taxon>
        <taxon>Actinomycetota</taxon>
        <taxon>Actinomycetes</taxon>
        <taxon>Kitasatosporales</taxon>
        <taxon>Streptomycetaceae</taxon>
        <taxon>Kitasatospora</taxon>
    </lineage>
</organism>
<accession>A0A561SDL9</accession>
<dbReference type="AlphaFoldDB" id="A0A561SDL9"/>
<comment type="caution">
    <text evidence="2">The sequence shown here is derived from an EMBL/GenBank/DDBJ whole genome shotgun (WGS) entry which is preliminary data.</text>
</comment>
<dbReference type="Proteomes" id="UP000317940">
    <property type="component" value="Unassembled WGS sequence"/>
</dbReference>
<proteinExistence type="predicted"/>
<sequence length="531" mass="56865">MTCLGIVLWFVGLGVATSMNENLGTLYFFGSLVCLGAWLWKRSEPERERLASQARHRAHAQEAAELRQRQERERAEVERWRAAHTRAAAPEAGGRFRPGPVGLPAGLGGALMVSPAELPTGQLLALPDVDQARRVFRGTVTAVVRSIDDEARGFVRELDGLPDGGCEPGRLREQGGELGWKPAQNGSRLTGAAADLVSEVLAWADVRRRLLKDFWPDPAVALGQVEELIEENGDRVRVWGRKADWNGPGPAVLPGSAWPDFLTDLRDRLTRVSTALGDLSAFPLPPALSPPPDAKFAEHVSASAATDTLSAFLVEAAARSAALSGGPMPPQATDWGLGAYTLNGFLTEEIRDRFHRAVAGSPAVAEWAPELASPQLRHRLHLCYLAFALGYLTEVSKGMQDYTERSGSGKPAANLTVMGSIGSVQIAESIQIIGSNLAAIMDRGSARTAEAIRALSQAIQQEPALSDDQRVDLLHHLADVAEAVSHPEDGRRRSRVRPALTAIAEAGAAVGAGSPISRAVTDWQHVLSALS</sequence>
<dbReference type="EMBL" id="VIWT01000006">
    <property type="protein sequence ID" value="TWF72972.1"/>
    <property type="molecule type" value="Genomic_DNA"/>
</dbReference>
<gene>
    <name evidence="2" type="ORF">FHX73_16123</name>
</gene>
<evidence type="ECO:0000256" key="1">
    <source>
        <dbReference type="SAM" id="Coils"/>
    </source>
</evidence>
<dbReference type="OrthoDB" id="4351198at2"/>
<keyword evidence="1" id="KW-0175">Coiled coil</keyword>
<keyword evidence="3" id="KW-1185">Reference proteome</keyword>
<dbReference type="RefSeq" id="WP_145910956.1">
    <property type="nucleotide sequence ID" value="NZ_BAAAMZ010000051.1"/>
</dbReference>